<reference evidence="3 4" key="1">
    <citation type="submission" date="2018-12" db="EMBL/GenBank/DDBJ databases">
        <authorList>
            <person name="Sun L."/>
            <person name="Chen Z."/>
        </authorList>
    </citation>
    <scope>NUCLEOTIDE SEQUENCE [LARGE SCALE GENOMIC DNA]</scope>
    <source>
        <strain evidence="3 4">3-5-3</strain>
    </source>
</reference>
<dbReference type="InterPro" id="IPR004360">
    <property type="entry name" value="Glyas_Fos-R_dOase_dom"/>
</dbReference>
<comment type="caution">
    <text evidence="3">The sequence shown here is derived from an EMBL/GenBank/DDBJ whole genome shotgun (WGS) entry which is preliminary data.</text>
</comment>
<feature type="domain" description="VOC" evidence="2">
    <location>
        <begin position="2"/>
        <end position="125"/>
    </location>
</feature>
<evidence type="ECO:0000313" key="4">
    <source>
        <dbReference type="Proteomes" id="UP000272464"/>
    </source>
</evidence>
<dbReference type="Pfam" id="PF00903">
    <property type="entry name" value="Glyoxalase"/>
    <property type="match status" value="1"/>
</dbReference>
<dbReference type="InterPro" id="IPR037523">
    <property type="entry name" value="VOC_core"/>
</dbReference>
<dbReference type="AlphaFoldDB" id="A0A3S1B9Y9"/>
<evidence type="ECO:0000313" key="3">
    <source>
        <dbReference type="EMBL" id="RUT33703.1"/>
    </source>
</evidence>
<dbReference type="PROSITE" id="PS51819">
    <property type="entry name" value="VOC"/>
    <property type="match status" value="1"/>
</dbReference>
<dbReference type="Proteomes" id="UP000272464">
    <property type="component" value="Unassembled WGS sequence"/>
</dbReference>
<dbReference type="GO" id="GO:0046872">
    <property type="term" value="F:metal ion binding"/>
    <property type="evidence" value="ECO:0007669"/>
    <property type="project" value="UniProtKB-KW"/>
</dbReference>
<dbReference type="GO" id="GO:0004462">
    <property type="term" value="F:lactoylglutathione lyase activity"/>
    <property type="evidence" value="ECO:0007669"/>
    <property type="project" value="InterPro"/>
</dbReference>
<keyword evidence="4" id="KW-1185">Reference proteome</keyword>
<dbReference type="CDD" id="cd06587">
    <property type="entry name" value="VOC"/>
    <property type="match status" value="1"/>
</dbReference>
<dbReference type="RefSeq" id="WP_127198817.1">
    <property type="nucleotide sequence ID" value="NZ_RZNX01000002.1"/>
</dbReference>
<accession>A0A3S1B9Y9</accession>
<dbReference type="Gene3D" id="3.10.180.10">
    <property type="entry name" value="2,3-Dihydroxybiphenyl 1,2-Dioxygenase, domain 1"/>
    <property type="match status" value="1"/>
</dbReference>
<evidence type="ECO:0000256" key="1">
    <source>
        <dbReference type="ARBA" id="ARBA00022723"/>
    </source>
</evidence>
<dbReference type="SUPFAM" id="SSF54593">
    <property type="entry name" value="Glyoxalase/Bleomycin resistance protein/Dihydroxybiphenyl dioxygenase"/>
    <property type="match status" value="1"/>
</dbReference>
<dbReference type="InterPro" id="IPR029068">
    <property type="entry name" value="Glyas_Bleomycin-R_OHBP_Dase"/>
</dbReference>
<dbReference type="PANTHER" id="PTHR36113:SF6">
    <property type="entry name" value="FOSFOMYCIN RESISTANCE PROTEIN FOSX"/>
    <property type="match status" value="1"/>
</dbReference>
<sequence length="144" mass="15989">MLLGHVGLNVTELERSVRFYEDILGFKLKSRSDEIGKAFAIFGDEKTTLTLWQQSSGAFSKELPGLHHLAFEVDSVEQVKKIEEKLRVHNVTLIYEGIVAHQEGADSGGIYFEDPDGIRLEIYTSHGISGHQCSTTNGKACGFF</sequence>
<dbReference type="InterPro" id="IPR051332">
    <property type="entry name" value="Fosfomycin_Res_Enzymes"/>
</dbReference>
<dbReference type="PANTHER" id="PTHR36113">
    <property type="entry name" value="LYASE, PUTATIVE-RELATED-RELATED"/>
    <property type="match status" value="1"/>
</dbReference>
<evidence type="ECO:0000259" key="2">
    <source>
        <dbReference type="PROSITE" id="PS51819"/>
    </source>
</evidence>
<dbReference type="OrthoDB" id="371072at2"/>
<dbReference type="PROSITE" id="PS00934">
    <property type="entry name" value="GLYOXALASE_I_1"/>
    <property type="match status" value="1"/>
</dbReference>
<gene>
    <name evidence="3" type="ORF">EJP77_08705</name>
</gene>
<keyword evidence="1" id="KW-0479">Metal-binding</keyword>
<name>A0A3S1B9Y9_9BACL</name>
<protein>
    <submittedName>
        <fullName evidence="3">VOC family protein</fullName>
    </submittedName>
</protein>
<organism evidence="3 4">
    <name type="scientific">Paenibacillus zeisoli</name>
    <dbReference type="NCBI Taxonomy" id="2496267"/>
    <lineage>
        <taxon>Bacteria</taxon>
        <taxon>Bacillati</taxon>
        <taxon>Bacillota</taxon>
        <taxon>Bacilli</taxon>
        <taxon>Bacillales</taxon>
        <taxon>Paenibacillaceae</taxon>
        <taxon>Paenibacillus</taxon>
    </lineage>
</organism>
<proteinExistence type="predicted"/>
<dbReference type="EMBL" id="RZNX01000002">
    <property type="protein sequence ID" value="RUT33703.1"/>
    <property type="molecule type" value="Genomic_DNA"/>
</dbReference>
<dbReference type="InterPro" id="IPR018146">
    <property type="entry name" value="Glyoxalase_1_CS"/>
</dbReference>